<name>A0A4S4KYC6_9AGAM</name>
<dbReference type="EMBL" id="SGPL01001249">
    <property type="protein sequence ID" value="THH03916.1"/>
    <property type="molecule type" value="Genomic_DNA"/>
</dbReference>
<keyword evidence="3" id="KW-1185">Reference proteome</keyword>
<comment type="caution">
    <text evidence="2">The sequence shown here is derived from an EMBL/GenBank/DDBJ whole genome shotgun (WGS) entry which is preliminary data.</text>
</comment>
<organism evidence="2 3">
    <name type="scientific">Bondarzewia mesenterica</name>
    <dbReference type="NCBI Taxonomy" id="1095465"/>
    <lineage>
        <taxon>Eukaryota</taxon>
        <taxon>Fungi</taxon>
        <taxon>Dikarya</taxon>
        <taxon>Basidiomycota</taxon>
        <taxon>Agaricomycotina</taxon>
        <taxon>Agaricomycetes</taxon>
        <taxon>Russulales</taxon>
        <taxon>Bondarzewiaceae</taxon>
        <taxon>Bondarzewia</taxon>
    </lineage>
</organism>
<evidence type="ECO:0000313" key="2">
    <source>
        <dbReference type="EMBL" id="THH03916.1"/>
    </source>
</evidence>
<gene>
    <name evidence="2" type="ORF">EW146_g10316</name>
</gene>
<proteinExistence type="predicted"/>
<evidence type="ECO:0000313" key="3">
    <source>
        <dbReference type="Proteomes" id="UP000310158"/>
    </source>
</evidence>
<evidence type="ECO:0000256" key="1">
    <source>
        <dbReference type="SAM" id="MobiDB-lite"/>
    </source>
</evidence>
<protein>
    <submittedName>
        <fullName evidence="2">Uncharacterized protein</fullName>
    </submittedName>
</protein>
<dbReference type="Proteomes" id="UP000310158">
    <property type="component" value="Unassembled WGS sequence"/>
</dbReference>
<reference evidence="2 3" key="1">
    <citation type="submission" date="2019-02" db="EMBL/GenBank/DDBJ databases">
        <title>Genome sequencing of the rare red list fungi Bondarzewia mesenterica.</title>
        <authorList>
            <person name="Buettner E."/>
            <person name="Kellner H."/>
        </authorList>
    </citation>
    <scope>NUCLEOTIDE SEQUENCE [LARGE SCALE GENOMIC DNA]</scope>
    <source>
        <strain evidence="2 3">DSM 108281</strain>
    </source>
</reference>
<dbReference type="AlphaFoldDB" id="A0A4S4KYC6"/>
<accession>A0A4S4KYC6</accession>
<feature type="region of interest" description="Disordered" evidence="1">
    <location>
        <begin position="72"/>
        <end position="125"/>
    </location>
</feature>
<sequence length="125" mass="13404">MVDHNFASSSSAAASNFQVTFGSMTDSQLRQTITQLSNAANAGQYQAPYVAPTPQRSSKDAHQSVIVPSFLTPVPSLTHPSQPRIKRTSKIGPPRAPLHRERVRAGANPQKAASSTLYPSPLPKL</sequence>